<gene>
    <name evidence="15" type="ORF">OFUS_LOCUS19217</name>
</gene>
<dbReference type="InterPro" id="IPR013783">
    <property type="entry name" value="Ig-like_fold"/>
</dbReference>
<dbReference type="SUPFAM" id="SSF49265">
    <property type="entry name" value="Fibronectin type III"/>
    <property type="match status" value="2"/>
</dbReference>
<dbReference type="GO" id="GO:0007169">
    <property type="term" value="P:cell surface receptor protein tyrosine kinase signaling pathway"/>
    <property type="evidence" value="ECO:0007669"/>
    <property type="project" value="TreeGrafter"/>
</dbReference>
<organism evidence="15 16">
    <name type="scientific">Owenia fusiformis</name>
    <name type="common">Polychaete worm</name>
    <dbReference type="NCBI Taxonomy" id="6347"/>
    <lineage>
        <taxon>Eukaryota</taxon>
        <taxon>Metazoa</taxon>
        <taxon>Spiralia</taxon>
        <taxon>Lophotrochozoa</taxon>
        <taxon>Annelida</taxon>
        <taxon>Polychaeta</taxon>
        <taxon>Sedentaria</taxon>
        <taxon>Canalipalpata</taxon>
        <taxon>Sabellida</taxon>
        <taxon>Oweniida</taxon>
        <taxon>Oweniidae</taxon>
        <taxon>Owenia</taxon>
    </lineage>
</organism>
<dbReference type="GO" id="GO:0005886">
    <property type="term" value="C:plasma membrane"/>
    <property type="evidence" value="ECO:0007669"/>
    <property type="project" value="TreeGrafter"/>
</dbReference>
<dbReference type="GO" id="GO:0004714">
    <property type="term" value="F:transmembrane receptor protein tyrosine kinase activity"/>
    <property type="evidence" value="ECO:0007669"/>
    <property type="project" value="UniProtKB-EC"/>
</dbReference>
<accession>A0A8J1U7W5</accession>
<keyword evidence="14" id="KW-0732">Signal</keyword>
<evidence type="ECO:0000256" key="12">
    <source>
        <dbReference type="SAM" id="MobiDB-lite"/>
    </source>
</evidence>
<dbReference type="InterPro" id="IPR003961">
    <property type="entry name" value="FN3_dom"/>
</dbReference>
<dbReference type="Proteomes" id="UP000749559">
    <property type="component" value="Unassembled WGS sequence"/>
</dbReference>
<dbReference type="OrthoDB" id="3256376at2759"/>
<dbReference type="Pfam" id="PF07714">
    <property type="entry name" value="PK_Tyr_Ser-Thr"/>
    <property type="match status" value="1"/>
</dbReference>
<keyword evidence="5" id="KW-0677">Repeat</keyword>
<dbReference type="PROSITE" id="PS50011">
    <property type="entry name" value="PROTEIN_KINASE_DOM"/>
    <property type="match status" value="1"/>
</dbReference>
<dbReference type="EC" id="2.7.10.1" evidence="2"/>
<dbReference type="PROSITE" id="PS00107">
    <property type="entry name" value="PROTEIN_KINASE_ATP"/>
    <property type="match status" value="1"/>
</dbReference>
<evidence type="ECO:0000256" key="6">
    <source>
        <dbReference type="ARBA" id="ARBA00022777"/>
    </source>
</evidence>
<dbReference type="CDD" id="cd00063">
    <property type="entry name" value="FN3"/>
    <property type="match status" value="3"/>
</dbReference>
<dbReference type="SUPFAM" id="SSF56112">
    <property type="entry name" value="Protein kinase-like (PK-like)"/>
    <property type="match status" value="1"/>
</dbReference>
<feature type="transmembrane region" description="Helical" evidence="13">
    <location>
        <begin position="614"/>
        <end position="631"/>
    </location>
</feature>
<dbReference type="SMART" id="SM00060">
    <property type="entry name" value="FN3"/>
    <property type="match status" value="2"/>
</dbReference>
<dbReference type="FunFam" id="1.10.510.10:FF:000462">
    <property type="entry name" value="Receptor tyrosine kinase"/>
    <property type="match status" value="1"/>
</dbReference>
<dbReference type="AlphaFoldDB" id="A0A8J1U7W5"/>
<dbReference type="InterPro" id="IPR020635">
    <property type="entry name" value="Tyr_kinase_cat_dom"/>
</dbReference>
<dbReference type="GO" id="GO:0043235">
    <property type="term" value="C:receptor complex"/>
    <property type="evidence" value="ECO:0007669"/>
    <property type="project" value="TreeGrafter"/>
</dbReference>
<dbReference type="CDD" id="cd00192">
    <property type="entry name" value="PTKc"/>
    <property type="match status" value="1"/>
</dbReference>
<keyword evidence="3" id="KW-0808">Transferase</keyword>
<sequence>MMVTLFLGLLLLQVMTDITNADVLPYKEQVVRAQCKSKCLQKYGKIKLPESEYIYDDLVPYICDESGIHGNCLQCQHACDFHTIDDIPGCEGDCYYKGYGTECDRGCRMLGRLWGHVQETETKTLAVSTSTPRIDTPEVLCQYAGLDSTNNDTTANVYVRLHTFRKIDEPLPFMFVVEMAAGSDDWVLLGGTNHSVVHIDSLIPDTDYRFQVTSVLPDGVVRKPVVSGTFRTSAVGAEINSPKSVDLIRQTPAKDSKVKALIKWGYSPENTCQYQVFWFSDNAYDQSSKFPFLPSNKYMLENLEFGTEYTVKVYAYNGDFTYETEPTEMKFETLSCLETTGFDFSTCPPDRIENLEYTISNVTNYINDTEEAEIEIIVNMTWSGPNLYGNNPDVIQHYKITWQKLPDLNNIFDSSPHEGELIIPVNGTSCIIDGLSGLAKYEVALYAISAGGESKPVKFQVNAYVNTTKDEDEIVNIVENGSNSLIYLSIIPIVLVILLVIIILVILRKRLTTQNKKWHDNSQYISDIEASEALIEIDDYEIKFSSLSLGPILGQGAFGKVVRADIDARPKIMKNLSLPVVAVKMLKDGASGEDRQNLLSEIELMKQLGRHNNVVSIVASCTIGPAVALVMDFCPYGDLKNHLKKLREKHAPLLNLLPEGESEKLYSSGIYTERSYGSADSGLHEENTSTETVTTGADSENFNDLISVNQLLSYARQIAVGMEYLAQKKFVHRDLACRNILVADYDVVKISDFGLTRDIYENSLYHKTTPGKLPFKWMAVESIFDQMYTSKSDVWSFGVVLWELVTLGGSPYPGISGTELFKLLKEGYRMERPDNCSEEIYQVMLDCWHPTSQHRPSFTALRNQLDSMLDDSTSYLDLNMESNADYYRRDSSASDSTTRGKYSNGDSMMRSRSMEHLNKPSYQDRGYDYDDLSVCDDDDIQLNNTYDDAVLDFHIEADAVHYQAGGTPQKLSPSPRRSRSPRRSQAFTNPDYSSIHGSASCLTIDETPGYETPNTPKNSTPTISPAISGMSLHVPSNPAPSRRTLFPPQPSGIPVPIINVIPPNSPPPTPSPRQSPIKYTTVEHFTSKGNIQGDIDQYGSRENLRGNLGHYGSRENIRSNEVHYGSRENIRSNAGHYGSRENIRSNAAPAK</sequence>
<comment type="caution">
    <text evidence="15">The sequence shown here is derived from an EMBL/GenBank/DDBJ whole genome shotgun (WGS) entry which is preliminary data.</text>
</comment>
<dbReference type="SMART" id="SM00219">
    <property type="entry name" value="TyrKc"/>
    <property type="match status" value="1"/>
</dbReference>
<evidence type="ECO:0000256" key="2">
    <source>
        <dbReference type="ARBA" id="ARBA00011902"/>
    </source>
</evidence>
<keyword evidence="8 13" id="KW-0472">Membrane</keyword>
<evidence type="ECO:0000256" key="14">
    <source>
        <dbReference type="SAM" id="SignalP"/>
    </source>
</evidence>
<feature type="region of interest" description="Disordered" evidence="12">
    <location>
        <begin position="888"/>
        <end position="912"/>
    </location>
</feature>
<feature type="chain" id="PRO_5043781218" description="receptor protein-tyrosine kinase" evidence="14">
    <location>
        <begin position="22"/>
        <end position="1151"/>
    </location>
</feature>
<dbReference type="InterPro" id="IPR036116">
    <property type="entry name" value="FN3_sf"/>
</dbReference>
<dbReference type="InterPro" id="IPR001245">
    <property type="entry name" value="Ser-Thr/Tyr_kinase_cat_dom"/>
</dbReference>
<dbReference type="Gene3D" id="1.10.510.10">
    <property type="entry name" value="Transferase(Phosphotransferase) domain 1"/>
    <property type="match status" value="1"/>
</dbReference>
<reference evidence="15" key="1">
    <citation type="submission" date="2022-03" db="EMBL/GenBank/DDBJ databases">
        <authorList>
            <person name="Martin C."/>
        </authorList>
    </citation>
    <scope>NUCLEOTIDE SEQUENCE</scope>
</reference>
<evidence type="ECO:0000313" key="15">
    <source>
        <dbReference type="EMBL" id="CAH1794539.1"/>
    </source>
</evidence>
<dbReference type="PANTHER" id="PTHR24416">
    <property type="entry name" value="TYROSINE-PROTEIN KINASE RECEPTOR"/>
    <property type="match status" value="1"/>
</dbReference>
<name>A0A8J1U7W5_OWEFU</name>
<comment type="catalytic activity">
    <reaction evidence="11">
        <text>L-tyrosyl-[protein] + ATP = O-phospho-L-tyrosyl-[protein] + ADP + H(+)</text>
        <dbReference type="Rhea" id="RHEA:10596"/>
        <dbReference type="Rhea" id="RHEA-COMP:10136"/>
        <dbReference type="Rhea" id="RHEA-COMP:20101"/>
        <dbReference type="ChEBI" id="CHEBI:15378"/>
        <dbReference type="ChEBI" id="CHEBI:30616"/>
        <dbReference type="ChEBI" id="CHEBI:46858"/>
        <dbReference type="ChEBI" id="CHEBI:61978"/>
        <dbReference type="ChEBI" id="CHEBI:456216"/>
        <dbReference type="EC" id="2.7.10.1"/>
    </reaction>
</comment>
<comment type="subcellular location">
    <subcellularLocation>
        <location evidence="1">Membrane</location>
        <topology evidence="1">Single-pass membrane protein</topology>
    </subcellularLocation>
</comment>
<evidence type="ECO:0000256" key="13">
    <source>
        <dbReference type="SAM" id="Phobius"/>
    </source>
</evidence>
<evidence type="ECO:0000256" key="8">
    <source>
        <dbReference type="ARBA" id="ARBA00023136"/>
    </source>
</evidence>
<feature type="compositionally biased region" description="Polar residues" evidence="12">
    <location>
        <begin position="1012"/>
        <end position="1025"/>
    </location>
</feature>
<dbReference type="GO" id="GO:0005524">
    <property type="term" value="F:ATP binding"/>
    <property type="evidence" value="ECO:0007669"/>
    <property type="project" value="UniProtKB-UniRule"/>
</dbReference>
<dbReference type="Gene3D" id="3.30.200.20">
    <property type="entry name" value="Phosphorylase Kinase, domain 1"/>
    <property type="match status" value="1"/>
</dbReference>
<dbReference type="InterPro" id="IPR011009">
    <property type="entry name" value="Kinase-like_dom_sf"/>
</dbReference>
<evidence type="ECO:0000313" key="16">
    <source>
        <dbReference type="Proteomes" id="UP000749559"/>
    </source>
</evidence>
<feature type="compositionally biased region" description="Polar residues" evidence="12">
    <location>
        <begin position="985"/>
        <end position="1001"/>
    </location>
</feature>
<evidence type="ECO:0000256" key="1">
    <source>
        <dbReference type="ARBA" id="ARBA00004167"/>
    </source>
</evidence>
<protein>
    <recommendedName>
        <fullName evidence="2">receptor protein-tyrosine kinase</fullName>
        <ecNumber evidence="2">2.7.10.1</ecNumber>
    </recommendedName>
</protein>
<dbReference type="InterPro" id="IPR050122">
    <property type="entry name" value="RTK"/>
</dbReference>
<feature type="transmembrane region" description="Helical" evidence="13">
    <location>
        <begin position="485"/>
        <end position="507"/>
    </location>
</feature>
<dbReference type="PANTHER" id="PTHR24416:SF620">
    <property type="entry name" value="TYROSINE-PROTEIN KINASE RECEPTOR TORSO"/>
    <property type="match status" value="1"/>
</dbReference>
<evidence type="ECO:0000256" key="9">
    <source>
        <dbReference type="ARBA" id="ARBA00023170"/>
    </source>
</evidence>
<dbReference type="EMBL" id="CAIIXF020000009">
    <property type="protein sequence ID" value="CAH1794539.1"/>
    <property type="molecule type" value="Genomic_DNA"/>
</dbReference>
<feature type="region of interest" description="Disordered" evidence="12">
    <location>
        <begin position="964"/>
        <end position="1040"/>
    </location>
</feature>
<evidence type="ECO:0000256" key="7">
    <source>
        <dbReference type="ARBA" id="ARBA00022989"/>
    </source>
</evidence>
<dbReference type="InterPro" id="IPR008266">
    <property type="entry name" value="Tyr_kinase_AS"/>
</dbReference>
<keyword evidence="7 13" id="KW-1133">Transmembrane helix</keyword>
<keyword evidence="10" id="KW-0325">Glycoprotein</keyword>
<feature type="signal peptide" evidence="14">
    <location>
        <begin position="1"/>
        <end position="21"/>
    </location>
</feature>
<evidence type="ECO:0000256" key="10">
    <source>
        <dbReference type="ARBA" id="ARBA00023180"/>
    </source>
</evidence>
<evidence type="ECO:0000256" key="11">
    <source>
        <dbReference type="ARBA" id="ARBA00051243"/>
    </source>
</evidence>
<dbReference type="PROSITE" id="PS50853">
    <property type="entry name" value="FN3"/>
    <property type="match status" value="1"/>
</dbReference>
<evidence type="ECO:0000256" key="5">
    <source>
        <dbReference type="ARBA" id="ARBA00022737"/>
    </source>
</evidence>
<dbReference type="InterPro" id="IPR017441">
    <property type="entry name" value="Protein_kinase_ATP_BS"/>
</dbReference>
<evidence type="ECO:0000256" key="3">
    <source>
        <dbReference type="ARBA" id="ARBA00022679"/>
    </source>
</evidence>
<dbReference type="InterPro" id="IPR000719">
    <property type="entry name" value="Prot_kinase_dom"/>
</dbReference>
<keyword evidence="4 13" id="KW-0812">Transmembrane</keyword>
<evidence type="ECO:0000256" key="4">
    <source>
        <dbReference type="ARBA" id="ARBA00022692"/>
    </source>
</evidence>
<proteinExistence type="predicted"/>
<keyword evidence="6" id="KW-0418">Kinase</keyword>
<dbReference type="Pfam" id="PF00041">
    <property type="entry name" value="fn3"/>
    <property type="match status" value="1"/>
</dbReference>
<dbReference type="Gene3D" id="2.60.40.10">
    <property type="entry name" value="Immunoglobulins"/>
    <property type="match status" value="2"/>
</dbReference>
<dbReference type="PROSITE" id="PS00109">
    <property type="entry name" value="PROTEIN_KINASE_TYR"/>
    <property type="match status" value="1"/>
</dbReference>
<keyword evidence="16" id="KW-1185">Reference proteome</keyword>
<keyword evidence="9" id="KW-0675">Receptor</keyword>
<feature type="region of interest" description="Disordered" evidence="12">
    <location>
        <begin position="1129"/>
        <end position="1151"/>
    </location>
</feature>